<keyword evidence="3" id="KW-1185">Reference proteome</keyword>
<protein>
    <submittedName>
        <fullName evidence="2">DUF3833 domain-containing protein</fullName>
    </submittedName>
</protein>
<proteinExistence type="predicted"/>
<evidence type="ECO:0000256" key="1">
    <source>
        <dbReference type="SAM" id="SignalP"/>
    </source>
</evidence>
<dbReference type="KEGG" id="pcam:HNE05_16630"/>
<reference evidence="2" key="1">
    <citation type="submission" date="2020-07" db="EMBL/GenBank/DDBJ databases">
        <title>Nitrate ammonifying Pseudomonas campi sp. nov. isolated from German agricultural grassland.</title>
        <authorList>
            <person name="Timsy T."/>
            <person name="Ulrich A."/>
            <person name="Spanner T."/>
            <person name="Foesel B."/>
            <person name="Kolb S."/>
            <person name="Horn M.A."/>
            <person name="Behrendt U."/>
        </authorList>
    </citation>
    <scope>NUCLEOTIDE SEQUENCE</scope>
    <source>
        <strain evidence="2">S1-A32-2</strain>
    </source>
</reference>
<dbReference type="Proteomes" id="UP000501379">
    <property type="component" value="Chromosome"/>
</dbReference>
<dbReference type="Pfam" id="PF12915">
    <property type="entry name" value="DUF3833"/>
    <property type="match status" value="1"/>
</dbReference>
<dbReference type="RefSeq" id="WP_173210277.1">
    <property type="nucleotide sequence ID" value="NZ_CP053697.2"/>
</dbReference>
<name>A0A6M8FVP0_9GAMM</name>
<evidence type="ECO:0000313" key="2">
    <source>
        <dbReference type="EMBL" id="QKE64908.1"/>
    </source>
</evidence>
<keyword evidence="1" id="KW-0732">Signal</keyword>
<feature type="chain" id="PRO_5027006264" evidence="1">
    <location>
        <begin position="19"/>
        <end position="175"/>
    </location>
</feature>
<gene>
    <name evidence="2" type="ORF">HNE05_16630</name>
</gene>
<dbReference type="EMBL" id="CP053697">
    <property type="protein sequence ID" value="QKE64908.1"/>
    <property type="molecule type" value="Genomic_DNA"/>
</dbReference>
<organism evidence="2 3">
    <name type="scientific">Aquipseudomonas campi</name>
    <dbReference type="NCBI Taxonomy" id="2731681"/>
    <lineage>
        <taxon>Bacteria</taxon>
        <taxon>Pseudomonadati</taxon>
        <taxon>Pseudomonadota</taxon>
        <taxon>Gammaproteobacteria</taxon>
        <taxon>Pseudomonadales</taxon>
        <taxon>Pseudomonadaceae</taxon>
        <taxon>Aquipseudomonas</taxon>
    </lineage>
</organism>
<evidence type="ECO:0000313" key="3">
    <source>
        <dbReference type="Proteomes" id="UP000501379"/>
    </source>
</evidence>
<dbReference type="AlphaFoldDB" id="A0A6M8FVP0"/>
<feature type="signal peptide" evidence="1">
    <location>
        <begin position="1"/>
        <end position="18"/>
    </location>
</feature>
<accession>A0A6M8FVP0</accession>
<dbReference type="InterPro" id="IPR024409">
    <property type="entry name" value="DUF3833"/>
</dbReference>
<sequence length="175" mass="19883">MRALIVLLFALCMAGCTGTDVRQYAAEQPALELSDYLNGELEAWGMFQNRSGEVVKRFHVALTGTWQGDVGTLDERFTYSDGSTERRVWTLRRQADGSWRGTAGDVVGEAIGEVSGNALHWRYQLLLKVDGEQYVVDFDDWMFLMDQRVMLNRARMSKWGIDLGQVTLSFYKPVK</sequence>